<organism evidence="12 13">
    <name type="scientific">Actinidia rufa</name>
    <dbReference type="NCBI Taxonomy" id="165716"/>
    <lineage>
        <taxon>Eukaryota</taxon>
        <taxon>Viridiplantae</taxon>
        <taxon>Streptophyta</taxon>
        <taxon>Embryophyta</taxon>
        <taxon>Tracheophyta</taxon>
        <taxon>Spermatophyta</taxon>
        <taxon>Magnoliopsida</taxon>
        <taxon>eudicotyledons</taxon>
        <taxon>Gunneridae</taxon>
        <taxon>Pentapetalae</taxon>
        <taxon>asterids</taxon>
        <taxon>Ericales</taxon>
        <taxon>Actinidiaceae</taxon>
        <taxon>Actinidia</taxon>
    </lineage>
</organism>
<dbReference type="GO" id="GO:0046148">
    <property type="term" value="P:pigment biosynthetic process"/>
    <property type="evidence" value="ECO:0007669"/>
    <property type="project" value="UniProtKB-ARBA"/>
</dbReference>
<dbReference type="Pfam" id="PF03171">
    <property type="entry name" value="2OG-FeII_Oxy"/>
    <property type="match status" value="1"/>
</dbReference>
<dbReference type="PROSITE" id="PS51471">
    <property type="entry name" value="FE2OG_OXY"/>
    <property type="match status" value="1"/>
</dbReference>
<evidence type="ECO:0000313" key="13">
    <source>
        <dbReference type="Proteomes" id="UP000585474"/>
    </source>
</evidence>
<dbReference type="GO" id="GO:0016705">
    <property type="term" value="F:oxidoreductase activity, acting on paired donors, with incorporation or reduction of molecular oxygen"/>
    <property type="evidence" value="ECO:0007669"/>
    <property type="project" value="UniProtKB-ARBA"/>
</dbReference>
<evidence type="ECO:0000256" key="8">
    <source>
        <dbReference type="ARBA" id="ARBA00023241"/>
    </source>
</evidence>
<dbReference type="Pfam" id="PF14226">
    <property type="entry name" value="DIOX_N"/>
    <property type="match status" value="1"/>
</dbReference>
<keyword evidence="7 9" id="KW-0408">Iron</keyword>
<accession>A0A7J0EFS9</accession>
<dbReference type="InterPro" id="IPR044861">
    <property type="entry name" value="IPNS-like_FE2OG_OXY"/>
</dbReference>
<gene>
    <name evidence="12" type="ORF">Acr_04g0000660</name>
</gene>
<evidence type="ECO:0000256" key="1">
    <source>
        <dbReference type="ARBA" id="ARBA00001961"/>
    </source>
</evidence>
<dbReference type="AlphaFoldDB" id="A0A7J0EFS9"/>
<dbReference type="GO" id="GO:0009813">
    <property type="term" value="P:flavonoid biosynthetic process"/>
    <property type="evidence" value="ECO:0007669"/>
    <property type="project" value="UniProtKB-KW"/>
</dbReference>
<dbReference type="SUPFAM" id="SSF51197">
    <property type="entry name" value="Clavaminate synthase-like"/>
    <property type="match status" value="1"/>
</dbReference>
<dbReference type="GO" id="GO:0046872">
    <property type="term" value="F:metal ion binding"/>
    <property type="evidence" value="ECO:0007669"/>
    <property type="project" value="UniProtKB-KW"/>
</dbReference>
<reference evidence="12 13" key="1">
    <citation type="submission" date="2019-07" db="EMBL/GenBank/DDBJ databases">
        <title>De Novo Assembly of kiwifruit Actinidia rufa.</title>
        <authorList>
            <person name="Sugita-Konishi S."/>
            <person name="Sato K."/>
            <person name="Mori E."/>
            <person name="Abe Y."/>
            <person name="Kisaki G."/>
            <person name="Hamano K."/>
            <person name="Suezawa K."/>
            <person name="Otani M."/>
            <person name="Fukuda T."/>
            <person name="Manabe T."/>
            <person name="Gomi K."/>
            <person name="Tabuchi M."/>
            <person name="Akimitsu K."/>
            <person name="Kataoka I."/>
        </authorList>
    </citation>
    <scope>NUCLEOTIDE SEQUENCE [LARGE SCALE GENOMIC DNA]</scope>
    <source>
        <strain evidence="13">cv. Fuchu</strain>
    </source>
</reference>
<dbReference type="Gene3D" id="2.60.120.330">
    <property type="entry name" value="B-lactam Antibiotic, Isopenicillin N Synthase, Chain"/>
    <property type="match status" value="1"/>
</dbReference>
<dbReference type="OrthoDB" id="288590at2759"/>
<dbReference type="InterPro" id="IPR026992">
    <property type="entry name" value="DIOX_N"/>
</dbReference>
<evidence type="ECO:0000256" key="3">
    <source>
        <dbReference type="ARBA" id="ARBA00022723"/>
    </source>
</evidence>
<dbReference type="Proteomes" id="UP000585474">
    <property type="component" value="Unassembled WGS sequence"/>
</dbReference>
<evidence type="ECO:0000313" key="12">
    <source>
        <dbReference type="EMBL" id="GFY85328.1"/>
    </source>
</evidence>
<keyword evidence="3 9" id="KW-0479">Metal-binding</keyword>
<comment type="cofactor">
    <cofactor evidence="1">
        <name>L-ascorbate</name>
        <dbReference type="ChEBI" id="CHEBI:38290"/>
    </cofactor>
</comment>
<keyword evidence="13" id="KW-1185">Reference proteome</keyword>
<dbReference type="FunFam" id="2.60.120.330:FF:000009">
    <property type="entry name" value="Flavonol synthase"/>
    <property type="match status" value="1"/>
</dbReference>
<dbReference type="GO" id="GO:0051213">
    <property type="term" value="F:dioxygenase activity"/>
    <property type="evidence" value="ECO:0007669"/>
    <property type="project" value="UniProtKB-KW"/>
</dbReference>
<evidence type="ECO:0000256" key="9">
    <source>
        <dbReference type="RuleBase" id="RU003682"/>
    </source>
</evidence>
<evidence type="ECO:0000256" key="10">
    <source>
        <dbReference type="SAM" id="MobiDB-lite"/>
    </source>
</evidence>
<keyword evidence="4" id="KW-0847">Vitamin C</keyword>
<evidence type="ECO:0000256" key="4">
    <source>
        <dbReference type="ARBA" id="ARBA00022896"/>
    </source>
</evidence>
<evidence type="ECO:0000256" key="2">
    <source>
        <dbReference type="ARBA" id="ARBA00008056"/>
    </source>
</evidence>
<dbReference type="PANTHER" id="PTHR47990">
    <property type="entry name" value="2-OXOGLUTARATE (2OG) AND FE(II)-DEPENDENT OXYGENASE SUPERFAMILY PROTEIN-RELATED"/>
    <property type="match status" value="1"/>
</dbReference>
<dbReference type="InterPro" id="IPR027443">
    <property type="entry name" value="IPNS-like_sf"/>
</dbReference>
<dbReference type="InterPro" id="IPR050231">
    <property type="entry name" value="Iron_ascorbate_oxido_reductase"/>
</dbReference>
<keyword evidence="5" id="KW-0223">Dioxygenase</keyword>
<comment type="caution">
    <text evidence="12">The sequence shown here is derived from an EMBL/GenBank/DDBJ whole genome shotgun (WGS) entry which is preliminary data.</text>
</comment>
<dbReference type="EMBL" id="BJWL01000004">
    <property type="protein sequence ID" value="GFY85328.1"/>
    <property type="molecule type" value="Genomic_DNA"/>
</dbReference>
<keyword evidence="8" id="KW-0284">Flavonoid biosynthesis</keyword>
<evidence type="ECO:0000259" key="11">
    <source>
        <dbReference type="PROSITE" id="PS51471"/>
    </source>
</evidence>
<dbReference type="InterPro" id="IPR005123">
    <property type="entry name" value="Oxoglu/Fe-dep_dioxygenase_dom"/>
</dbReference>
<evidence type="ECO:0000256" key="5">
    <source>
        <dbReference type="ARBA" id="ARBA00022964"/>
    </source>
</evidence>
<comment type="similarity">
    <text evidence="2 9">Belongs to the iron/ascorbate-dependent oxidoreductase family.</text>
</comment>
<proteinExistence type="inferred from homology"/>
<feature type="region of interest" description="Disordered" evidence="10">
    <location>
        <begin position="1"/>
        <end position="20"/>
    </location>
</feature>
<dbReference type="GO" id="GO:0031418">
    <property type="term" value="F:L-ascorbic acid binding"/>
    <property type="evidence" value="ECO:0007669"/>
    <property type="project" value="UniProtKB-KW"/>
</dbReference>
<keyword evidence="6 9" id="KW-0560">Oxidoreductase</keyword>
<evidence type="ECO:0000256" key="7">
    <source>
        <dbReference type="ARBA" id="ARBA00023004"/>
    </source>
</evidence>
<evidence type="ECO:0000256" key="6">
    <source>
        <dbReference type="ARBA" id="ARBA00023002"/>
    </source>
</evidence>
<sequence>MTDQERVQAISSVSTDTIPPEFIRPETEQPGLTTFEDRAGEVPVVDFSNPDEKTLVGFIADASSRWGLFQVVNHKIPSEVITKLQQVGREFFELPQEEKRVYAKPAGSKSVEGYGTKLAKEMEGKKGWVDHLFHKIWPPSAINYQFWPKNPPSYREANKDYAKHLHGVVSKLLRTLSLGLGLEGDELKKAVGGEDLVYNLKINYYPPCPRPDLALGVPAHTDMSALTILVPNDVQGLQAFQDGQWYDVKYIPNALIIHIGDQIEIVSNGKYKAVLHRSTVNKDKTRMSWPVFLEPPPDLVVGPHPKPLSEENPPKYKTKKFSDYVYCKLNKIPQ</sequence>
<feature type="domain" description="Fe2OG dioxygenase" evidence="11">
    <location>
        <begin position="195"/>
        <end position="295"/>
    </location>
</feature>
<feature type="compositionally biased region" description="Polar residues" evidence="10">
    <location>
        <begin position="7"/>
        <end position="17"/>
    </location>
</feature>
<name>A0A7J0EFS9_9ERIC</name>
<protein>
    <submittedName>
        <fullName evidence="12">Flavonol synthase 1</fullName>
    </submittedName>
</protein>